<name>A0A8J5FLR1_ZINOF</name>
<evidence type="ECO:0000256" key="2">
    <source>
        <dbReference type="ARBA" id="ARBA00022528"/>
    </source>
</evidence>
<feature type="compositionally biased region" description="Polar residues" evidence="5">
    <location>
        <begin position="471"/>
        <end position="484"/>
    </location>
</feature>
<dbReference type="PANTHER" id="PTHR47285:SF1">
    <property type="entry name" value="PROTEIN TIC 62, CHLOROPLASTIC"/>
    <property type="match status" value="1"/>
</dbReference>
<feature type="region of interest" description="Disordered" evidence="5">
    <location>
        <begin position="401"/>
        <end position="421"/>
    </location>
</feature>
<organism evidence="7 8">
    <name type="scientific">Zingiber officinale</name>
    <name type="common">Ginger</name>
    <name type="synonym">Amomum zingiber</name>
    <dbReference type="NCBI Taxonomy" id="94328"/>
    <lineage>
        <taxon>Eukaryota</taxon>
        <taxon>Viridiplantae</taxon>
        <taxon>Streptophyta</taxon>
        <taxon>Embryophyta</taxon>
        <taxon>Tracheophyta</taxon>
        <taxon>Spermatophyta</taxon>
        <taxon>Magnoliopsida</taxon>
        <taxon>Liliopsida</taxon>
        <taxon>Zingiberales</taxon>
        <taxon>Zingiberaceae</taxon>
        <taxon>Zingiber</taxon>
    </lineage>
</organism>
<evidence type="ECO:0000256" key="4">
    <source>
        <dbReference type="ARBA" id="ARBA00022946"/>
    </source>
</evidence>
<dbReference type="PANTHER" id="PTHR47285">
    <property type="entry name" value="PROTEIN TIC 62, CHLOROPLASTIC"/>
    <property type="match status" value="1"/>
</dbReference>
<dbReference type="Pfam" id="PF13460">
    <property type="entry name" value="NAD_binding_10"/>
    <property type="match status" value="1"/>
</dbReference>
<evidence type="ECO:0000313" key="7">
    <source>
        <dbReference type="EMBL" id="KAG6487598.1"/>
    </source>
</evidence>
<dbReference type="EMBL" id="JACMSC010000015">
    <property type="protein sequence ID" value="KAG6487598.1"/>
    <property type="molecule type" value="Genomic_DNA"/>
</dbReference>
<sequence>MEVVSLCSQPCAARLPLNSRARNSMDRSAAISSRFLLFPRTRSLRDGNPLRHISSSPRHPGGGECSYPACSYSGGGECSCPSMLLSQRRLMLNFDGGLSSRHQALHFCSFSLIGSIQAASSSISKELERGTQETSSKDKDLAFVAGATGRVGSRLVRELLKLGFRVRAGVRNAQRAEPLLQSVRQMKLDLETGTSGTEPAEKLEIVECDLEKKGDILPAIGNASVLLCCIGASEKEISDITGPYRIDYKATENLIGAVALSAFSYYAATIANVDHFILLTSLGTNKIGFPAAILNLFWGVLIWKRKAEEALIASGLPYTIVRPGGMERPTDSYKETHNLVLANEDTYFGGQVSNLQVAELMACMARNKKLSYCKIVEVIAETTAPLLSMEELLAKIRSKREPPAETLKDLAPPSDESKPLKPIIKDASAKMQEKKLTPLSPYAMYENLKPPSSPTPIPSTSGSSNEINEEFVQSKSHSEPTSAVVTPFEQIVTPETRPLSPYTAYEDLKPPVSPTPSLPT</sequence>
<evidence type="ECO:0000256" key="3">
    <source>
        <dbReference type="ARBA" id="ARBA00022640"/>
    </source>
</evidence>
<proteinExistence type="predicted"/>
<dbReference type="InterPro" id="IPR036291">
    <property type="entry name" value="NAD(P)-bd_dom_sf"/>
</dbReference>
<reference evidence="7 8" key="1">
    <citation type="submission" date="2020-08" db="EMBL/GenBank/DDBJ databases">
        <title>Plant Genome Project.</title>
        <authorList>
            <person name="Zhang R.-G."/>
        </authorList>
    </citation>
    <scope>NUCLEOTIDE SEQUENCE [LARGE SCALE GENOMIC DNA]</scope>
    <source>
        <tissue evidence="7">Rhizome</tissue>
    </source>
</reference>
<dbReference type="FunFam" id="3.40.50.720:FF:000499">
    <property type="entry name" value="Protein TIC 62, chloroplastic"/>
    <property type="match status" value="1"/>
</dbReference>
<dbReference type="SUPFAM" id="SSF51735">
    <property type="entry name" value="NAD(P)-binding Rossmann-fold domains"/>
    <property type="match status" value="1"/>
</dbReference>
<protein>
    <recommendedName>
        <fullName evidence="6">NAD(P)-binding domain-containing protein</fullName>
    </recommendedName>
</protein>
<dbReference type="GO" id="GO:0009507">
    <property type="term" value="C:chloroplast"/>
    <property type="evidence" value="ECO:0007669"/>
    <property type="project" value="UniProtKB-SubCell"/>
</dbReference>
<dbReference type="AlphaFoldDB" id="A0A8J5FLR1"/>
<comment type="subcellular location">
    <subcellularLocation>
        <location evidence="1">Plastid</location>
        <location evidence="1">Chloroplast</location>
    </subcellularLocation>
</comment>
<evidence type="ECO:0000256" key="5">
    <source>
        <dbReference type="SAM" id="MobiDB-lite"/>
    </source>
</evidence>
<evidence type="ECO:0000313" key="8">
    <source>
        <dbReference type="Proteomes" id="UP000734854"/>
    </source>
</evidence>
<keyword evidence="3" id="KW-0934">Plastid</keyword>
<keyword evidence="2" id="KW-0150">Chloroplast</keyword>
<feature type="region of interest" description="Disordered" evidence="5">
    <location>
        <begin position="443"/>
        <end position="520"/>
    </location>
</feature>
<evidence type="ECO:0000259" key="6">
    <source>
        <dbReference type="Pfam" id="PF13460"/>
    </source>
</evidence>
<keyword evidence="4" id="KW-0809">Transit peptide</keyword>
<dbReference type="InterPro" id="IPR016040">
    <property type="entry name" value="NAD(P)-bd_dom"/>
</dbReference>
<gene>
    <name evidence="7" type="ORF">ZIOFF_056186</name>
</gene>
<evidence type="ECO:0000256" key="1">
    <source>
        <dbReference type="ARBA" id="ARBA00004229"/>
    </source>
</evidence>
<dbReference type="Proteomes" id="UP000734854">
    <property type="component" value="Unassembled WGS sequence"/>
</dbReference>
<accession>A0A8J5FLR1</accession>
<feature type="compositionally biased region" description="Pro residues" evidence="5">
    <location>
        <begin position="511"/>
        <end position="520"/>
    </location>
</feature>
<comment type="caution">
    <text evidence="7">The sequence shown here is derived from an EMBL/GenBank/DDBJ whole genome shotgun (WGS) entry which is preliminary data.</text>
</comment>
<dbReference type="CDD" id="cd05243">
    <property type="entry name" value="SDR_a5"/>
    <property type="match status" value="1"/>
</dbReference>
<dbReference type="InterPro" id="IPR044719">
    <property type="entry name" value="TIC62"/>
</dbReference>
<feature type="domain" description="NAD(P)-binding" evidence="6">
    <location>
        <begin position="146"/>
        <end position="366"/>
    </location>
</feature>
<keyword evidence="8" id="KW-1185">Reference proteome</keyword>
<dbReference type="Gene3D" id="3.40.50.720">
    <property type="entry name" value="NAD(P)-binding Rossmann-like Domain"/>
    <property type="match status" value="1"/>
</dbReference>